<proteinExistence type="predicted"/>
<dbReference type="EMBL" id="CAVLEF010000007">
    <property type="protein sequence ID" value="CAK1545949.1"/>
    <property type="molecule type" value="Genomic_DNA"/>
</dbReference>
<evidence type="ECO:0000313" key="8">
    <source>
        <dbReference type="EMBL" id="CAK1545955.1"/>
    </source>
</evidence>
<evidence type="ECO:0000313" key="6">
    <source>
        <dbReference type="EMBL" id="CAK1545951.1"/>
    </source>
</evidence>
<dbReference type="GO" id="GO:0003968">
    <property type="term" value="F:RNA-directed RNA polymerase activity"/>
    <property type="evidence" value="ECO:0007669"/>
    <property type="project" value="InterPro"/>
</dbReference>
<organism evidence="8 9">
    <name type="scientific">Leptosia nina</name>
    <dbReference type="NCBI Taxonomy" id="320188"/>
    <lineage>
        <taxon>Eukaryota</taxon>
        <taxon>Metazoa</taxon>
        <taxon>Ecdysozoa</taxon>
        <taxon>Arthropoda</taxon>
        <taxon>Hexapoda</taxon>
        <taxon>Insecta</taxon>
        <taxon>Pterygota</taxon>
        <taxon>Neoptera</taxon>
        <taxon>Endopterygota</taxon>
        <taxon>Lepidoptera</taxon>
        <taxon>Glossata</taxon>
        <taxon>Ditrysia</taxon>
        <taxon>Papilionoidea</taxon>
        <taxon>Pieridae</taxon>
        <taxon>Pierinae</taxon>
        <taxon>Leptosia</taxon>
    </lineage>
</organism>
<dbReference type="EMBL" id="CAVLEF010000007">
    <property type="protein sequence ID" value="CAK1545955.1"/>
    <property type="molecule type" value="Genomic_DNA"/>
</dbReference>
<dbReference type="Proteomes" id="UP001497472">
    <property type="component" value="Unassembled WGS sequence"/>
</dbReference>
<dbReference type="PANTHER" id="PTHR47331">
    <property type="entry name" value="PHD-TYPE DOMAIN-CONTAINING PROTEIN"/>
    <property type="match status" value="1"/>
</dbReference>
<dbReference type="EMBL" id="CAVLEF010000007">
    <property type="protein sequence ID" value="CAK1545947.1"/>
    <property type="molecule type" value="Genomic_DNA"/>
</dbReference>
<evidence type="ECO:0000259" key="2">
    <source>
        <dbReference type="Pfam" id="PF00946"/>
    </source>
</evidence>
<dbReference type="EMBL" id="CAVLEF010000007">
    <property type="protein sequence ID" value="CAK1545951.1"/>
    <property type="molecule type" value="Genomic_DNA"/>
</dbReference>
<gene>
    <name evidence="3" type="ORF">LNINA_LOCUS5555</name>
    <name evidence="4" type="ORF">LNINA_LOCUS5557</name>
    <name evidence="5" type="ORF">LNINA_LOCUS5559</name>
    <name evidence="6" type="ORF">LNINA_LOCUS5561</name>
    <name evidence="7" type="ORF">LNINA_LOCUS5563</name>
    <name evidence="8" type="ORF">LNINA_LOCUS5565</name>
</gene>
<dbReference type="GO" id="GO:0005524">
    <property type="term" value="F:ATP binding"/>
    <property type="evidence" value="ECO:0007669"/>
    <property type="project" value="InterPro"/>
</dbReference>
<dbReference type="EMBL" id="CAVLEF010000007">
    <property type="protein sequence ID" value="CAK1545945.1"/>
    <property type="molecule type" value="Genomic_DNA"/>
</dbReference>
<evidence type="ECO:0000313" key="9">
    <source>
        <dbReference type="Proteomes" id="UP001497472"/>
    </source>
</evidence>
<comment type="caution">
    <text evidence="8">The sequence shown here is derived from an EMBL/GenBank/DDBJ whole genome shotgun (WGS) entry which is preliminary data.</text>
</comment>
<dbReference type="Pfam" id="PF00946">
    <property type="entry name" value="Mononeg_RNA_pol"/>
    <property type="match status" value="1"/>
</dbReference>
<feature type="region of interest" description="Disordered" evidence="1">
    <location>
        <begin position="629"/>
        <end position="653"/>
    </location>
</feature>
<accession>A0AAV1J9B0</accession>
<dbReference type="AlphaFoldDB" id="A0AAV1J9B0"/>
<protein>
    <recommendedName>
        <fullName evidence="2">RdRp catalytic domain-containing protein</fullName>
    </recommendedName>
</protein>
<feature type="compositionally biased region" description="Polar residues" evidence="1">
    <location>
        <begin position="629"/>
        <end position="640"/>
    </location>
</feature>
<name>A0AAV1J9B0_9NEOP</name>
<feature type="domain" description="RdRp catalytic" evidence="2">
    <location>
        <begin position="123"/>
        <end position="540"/>
    </location>
</feature>
<evidence type="ECO:0000256" key="1">
    <source>
        <dbReference type="SAM" id="MobiDB-lite"/>
    </source>
</evidence>
<evidence type="ECO:0000313" key="3">
    <source>
        <dbReference type="EMBL" id="CAK1545945.1"/>
    </source>
</evidence>
<dbReference type="InterPro" id="IPR014023">
    <property type="entry name" value="Mononeg_RNA_pol_cat"/>
</dbReference>
<dbReference type="EMBL" id="CAVLEF010000007">
    <property type="protein sequence ID" value="CAK1545953.1"/>
    <property type="molecule type" value="Genomic_DNA"/>
</dbReference>
<sequence length="653" mass="76847">MDKQSCHFEGHLNSPIVDDEVRFILGYDKFYCHRHEKLKSLFTTKFKGIRPYSEYSGCYWSLAEEIVSNCKFRVPQRDLEFSLRVLAEAAVWNTRIHHEGYYGIKMSLEHELENYITILHDSKIQDLYKIKTKVEHIKSQITNIEQTLGEFHVVSDDLLIEKELAIIKTKGDFFLFPTTLIMCVLDNLQTRFYIRLHVMIKERSDKIQNLTFHYDLLHSSLIRLRGKYKNRFFELMKNWDAYCIGVAVSDEIEDLGFKTLKSSIEENLFEEFDKSNIRELLETISCYGITHSRDIAVPISLYFSNLSKNYGHPILHPTEGIEKLRLNSKKVIEVDDQIAKKALWMFRKTYFINYFRKKGHYPNHSKTGEIHPTLEECLKDERALTNSESKILPLSAWNNVVLRKNHDMSLEIDEKELLKDTACSPPREEWFRPYDQCAFMNLYGQRKPKSWTHFEPRVLARYLKGEEGELSKKILEQENLYYNHLRDDIVQLCRKERELNIKGRVFCKQTYEMRLMQVCMEKSLSENVLPYIREQSMNKQIWEKWSLDYLQQLQSRSKWRSPSKNIEVGDVVVVREDHIPPGKWTLGRVTEVHPGRDGYVRIVSLKTKNGVIKRPVIKLALLPVSENNQQVQSVSDSNAPKQGVPRGEETKNS</sequence>
<dbReference type="PANTHER" id="PTHR47331:SF5">
    <property type="entry name" value="RIBONUCLEASE H"/>
    <property type="match status" value="1"/>
</dbReference>
<reference evidence="8 9" key="1">
    <citation type="submission" date="2023-11" db="EMBL/GenBank/DDBJ databases">
        <authorList>
            <person name="Okamura Y."/>
        </authorList>
    </citation>
    <scope>NUCLEOTIDE SEQUENCE [LARGE SCALE GENOMIC DNA]</scope>
</reference>
<keyword evidence="9" id="KW-1185">Reference proteome</keyword>
<evidence type="ECO:0000313" key="5">
    <source>
        <dbReference type="EMBL" id="CAK1545949.1"/>
    </source>
</evidence>
<evidence type="ECO:0000313" key="7">
    <source>
        <dbReference type="EMBL" id="CAK1545953.1"/>
    </source>
</evidence>
<evidence type="ECO:0000313" key="4">
    <source>
        <dbReference type="EMBL" id="CAK1545947.1"/>
    </source>
</evidence>
<dbReference type="GO" id="GO:0004482">
    <property type="term" value="F:mRNA 5'-cap (guanine-N7-)-methyltransferase activity"/>
    <property type="evidence" value="ECO:0007669"/>
    <property type="project" value="InterPro"/>
</dbReference>